<sequence>MDRSPRFELRKGPWTPEEDEKLVSYVKKYGHGRWKHVANAAGLRRGGRSCRLRWTNYLNPHIKRGPFTEEEDDLIIKLHSVLGNKWSKIAADLPGRTDNEIKNYWNTNLRKKLLQMGINPVTHKPRNDLNLLANLSQLLSTTPQNLGYNPLANWDINNALTIQPNVVAEVAKLQVLQNIFQILNTSNNSSLSLPNIHQNMALNLGLIPNVNGIIGNNNNQGFYQAPNYGPNQIIVDHNNNKYDYTQELYNTSLDTNHNKSLSSTTSTTFETLEGSTINQIESNTNSTATADLFEGWEKLLDDGDSDFWKEFIN</sequence>
<keyword evidence="3" id="KW-0238">DNA-binding</keyword>
<dbReference type="CDD" id="cd00167">
    <property type="entry name" value="SANT"/>
    <property type="match status" value="2"/>
</dbReference>
<reference evidence="8" key="2">
    <citation type="submission" date="2025-08" db="UniProtKB">
        <authorList>
            <consortium name="RefSeq"/>
        </authorList>
    </citation>
    <scope>IDENTIFICATION</scope>
    <source>
        <tissue evidence="8">Leaf</tissue>
    </source>
</reference>
<gene>
    <name evidence="8" type="primary">LOC110791901</name>
</gene>
<dbReference type="InterPro" id="IPR015495">
    <property type="entry name" value="Myb_TF_plants"/>
</dbReference>
<feature type="domain" description="HTH myb-type" evidence="6">
    <location>
        <begin position="59"/>
        <end position="113"/>
    </location>
</feature>
<evidence type="ECO:0000256" key="2">
    <source>
        <dbReference type="ARBA" id="ARBA00022737"/>
    </source>
</evidence>
<dbReference type="InterPro" id="IPR001005">
    <property type="entry name" value="SANT/Myb"/>
</dbReference>
<dbReference type="InterPro" id="IPR009057">
    <property type="entry name" value="Homeodomain-like_sf"/>
</dbReference>
<feature type="domain" description="HTH myb-type" evidence="6">
    <location>
        <begin position="6"/>
        <end position="58"/>
    </location>
</feature>
<dbReference type="RefSeq" id="XP_056689422.1">
    <property type="nucleotide sequence ID" value="XM_056833444.1"/>
</dbReference>
<protein>
    <submittedName>
        <fullName evidence="8">Transcription factor MYB41</fullName>
    </submittedName>
</protein>
<keyword evidence="2" id="KW-0677">Repeat</keyword>
<evidence type="ECO:0000313" key="8">
    <source>
        <dbReference type="RefSeq" id="XP_056689422.1"/>
    </source>
</evidence>
<evidence type="ECO:0000256" key="1">
    <source>
        <dbReference type="ARBA" id="ARBA00004123"/>
    </source>
</evidence>
<feature type="domain" description="Myb-like" evidence="5">
    <location>
        <begin position="6"/>
        <end position="58"/>
    </location>
</feature>
<evidence type="ECO:0000256" key="3">
    <source>
        <dbReference type="ARBA" id="ARBA00023125"/>
    </source>
</evidence>
<dbReference type="Gene3D" id="1.10.10.60">
    <property type="entry name" value="Homeodomain-like"/>
    <property type="match status" value="2"/>
</dbReference>
<organism evidence="7 8">
    <name type="scientific">Spinacia oleracea</name>
    <name type="common">Spinach</name>
    <dbReference type="NCBI Taxonomy" id="3562"/>
    <lineage>
        <taxon>Eukaryota</taxon>
        <taxon>Viridiplantae</taxon>
        <taxon>Streptophyta</taxon>
        <taxon>Embryophyta</taxon>
        <taxon>Tracheophyta</taxon>
        <taxon>Spermatophyta</taxon>
        <taxon>Magnoliopsida</taxon>
        <taxon>eudicotyledons</taxon>
        <taxon>Gunneridae</taxon>
        <taxon>Pentapetalae</taxon>
        <taxon>Caryophyllales</taxon>
        <taxon>Chenopodiaceae</taxon>
        <taxon>Chenopodioideae</taxon>
        <taxon>Anserineae</taxon>
        <taxon>Spinacia</taxon>
    </lineage>
</organism>
<dbReference type="InterPro" id="IPR017930">
    <property type="entry name" value="Myb_dom"/>
</dbReference>
<comment type="subcellular location">
    <subcellularLocation>
        <location evidence="1">Nucleus</location>
    </subcellularLocation>
</comment>
<dbReference type="Proteomes" id="UP000813463">
    <property type="component" value="Chromosome 6"/>
</dbReference>
<dbReference type="Pfam" id="PF00249">
    <property type="entry name" value="Myb_DNA-binding"/>
    <property type="match status" value="2"/>
</dbReference>
<dbReference type="SMART" id="SM00717">
    <property type="entry name" value="SANT"/>
    <property type="match status" value="2"/>
</dbReference>
<dbReference type="PROSITE" id="PS50090">
    <property type="entry name" value="MYB_LIKE"/>
    <property type="match status" value="2"/>
</dbReference>
<keyword evidence="7" id="KW-1185">Reference proteome</keyword>
<proteinExistence type="predicted"/>
<evidence type="ECO:0000313" key="7">
    <source>
        <dbReference type="Proteomes" id="UP000813463"/>
    </source>
</evidence>
<dbReference type="GeneID" id="110791901"/>
<feature type="domain" description="Myb-like" evidence="5">
    <location>
        <begin position="59"/>
        <end position="109"/>
    </location>
</feature>
<evidence type="ECO:0000256" key="4">
    <source>
        <dbReference type="ARBA" id="ARBA00023242"/>
    </source>
</evidence>
<keyword evidence="4" id="KW-0539">Nucleus</keyword>
<accession>A0ABM3R1E3</accession>
<dbReference type="PANTHER" id="PTHR47994:SF5">
    <property type="entry name" value="F14D16.11-RELATED"/>
    <property type="match status" value="1"/>
</dbReference>
<evidence type="ECO:0000259" key="5">
    <source>
        <dbReference type="PROSITE" id="PS50090"/>
    </source>
</evidence>
<evidence type="ECO:0000259" key="6">
    <source>
        <dbReference type="PROSITE" id="PS51294"/>
    </source>
</evidence>
<dbReference type="PANTHER" id="PTHR47994">
    <property type="entry name" value="F14D16.11-RELATED"/>
    <property type="match status" value="1"/>
</dbReference>
<reference evidence="7" key="1">
    <citation type="journal article" date="2021" name="Nat. Commun.">
        <title>Genomic analyses provide insights into spinach domestication and the genetic basis of agronomic traits.</title>
        <authorList>
            <person name="Cai X."/>
            <person name="Sun X."/>
            <person name="Xu C."/>
            <person name="Sun H."/>
            <person name="Wang X."/>
            <person name="Ge C."/>
            <person name="Zhang Z."/>
            <person name="Wang Q."/>
            <person name="Fei Z."/>
            <person name="Jiao C."/>
            <person name="Wang Q."/>
        </authorList>
    </citation>
    <scope>NUCLEOTIDE SEQUENCE [LARGE SCALE GENOMIC DNA]</scope>
    <source>
        <strain evidence="7">cv. Varoflay</strain>
    </source>
</reference>
<name>A0ABM3R1E3_SPIOL</name>
<dbReference type="SUPFAM" id="SSF46689">
    <property type="entry name" value="Homeodomain-like"/>
    <property type="match status" value="1"/>
</dbReference>
<dbReference type="PROSITE" id="PS51294">
    <property type="entry name" value="HTH_MYB"/>
    <property type="match status" value="2"/>
</dbReference>